<evidence type="ECO:0000259" key="1">
    <source>
        <dbReference type="Pfam" id="PF09345"/>
    </source>
</evidence>
<dbReference type="InterPro" id="IPR018530">
    <property type="entry name" value="SiaC"/>
</dbReference>
<dbReference type="EMBL" id="NZEX01000186">
    <property type="protein sequence ID" value="MAH64753.1"/>
    <property type="molecule type" value="Genomic_DNA"/>
</dbReference>
<comment type="caution">
    <text evidence="2">The sequence shown here is derived from an EMBL/GenBank/DDBJ whole genome shotgun (WGS) entry which is preliminary data.</text>
</comment>
<accession>A0A2D6YNH6</accession>
<dbReference type="AlphaFoldDB" id="A0A2D6YNH6"/>
<evidence type="ECO:0000313" key="3">
    <source>
        <dbReference type="Proteomes" id="UP000226525"/>
    </source>
</evidence>
<gene>
    <name evidence="2" type="ORF">CMN54_15190</name>
</gene>
<dbReference type="Proteomes" id="UP000226525">
    <property type="component" value="Unassembled WGS sequence"/>
</dbReference>
<evidence type="ECO:0000313" key="2">
    <source>
        <dbReference type="EMBL" id="MAH64753.1"/>
    </source>
</evidence>
<feature type="domain" description="SiaC family regulatory phosphoprotein" evidence="1">
    <location>
        <begin position="4"/>
        <end position="118"/>
    </location>
</feature>
<protein>
    <submittedName>
        <fullName evidence="2">Fe-S oxidoreductase</fullName>
    </submittedName>
</protein>
<dbReference type="Pfam" id="PF09345">
    <property type="entry name" value="SiaC"/>
    <property type="match status" value="1"/>
</dbReference>
<organism evidence="2 3">
    <name type="scientific">SAR324 cluster bacterium</name>
    <dbReference type="NCBI Taxonomy" id="2024889"/>
    <lineage>
        <taxon>Bacteria</taxon>
        <taxon>Deltaproteobacteria</taxon>
        <taxon>SAR324 cluster</taxon>
    </lineage>
</organism>
<reference evidence="3" key="1">
    <citation type="submission" date="2017-09" db="EMBL/GenBank/DDBJ databases">
        <title>The Reconstruction of 2,631 Draft Metagenome-Assembled Genomes from the Global Oceans.</title>
        <authorList>
            <person name="Tully B.J."/>
            <person name="Graham E.D."/>
            <person name="Heidelberg J.F."/>
        </authorList>
    </citation>
    <scope>NUCLEOTIDE SEQUENCE [LARGE SCALE GENOMIC DNA]</scope>
</reference>
<name>A0A2D6YNH6_9DELT</name>
<sequence length="119" mass="13636">MQLDATNRTPAISVSSTGIEMKGECYPEDITAFAEPVMQALRDQLESVDSFQVRIELYYFNSSSAKFLFDFFEELEEAAEAGKQISIDWCYRADDSSMQEAGEDFEEDFEHAQYQLVEI</sequence>
<proteinExistence type="predicted"/>